<evidence type="ECO:0000256" key="6">
    <source>
        <dbReference type="ARBA" id="ARBA00023235"/>
    </source>
</evidence>
<dbReference type="InterPro" id="IPR010976">
    <property type="entry name" value="B-phosphoglucomutase_hydrolase"/>
</dbReference>
<evidence type="ECO:0000256" key="4">
    <source>
        <dbReference type="ARBA" id="ARBA00022723"/>
    </source>
</evidence>
<dbReference type="InterPro" id="IPR036412">
    <property type="entry name" value="HAD-like_sf"/>
</dbReference>
<reference evidence="11 12" key="1">
    <citation type="submission" date="2019-09" db="EMBL/GenBank/DDBJ databases">
        <title>Nocardioides panacisoli sp. nov., isolated from the soil of a ginseng field.</title>
        <authorList>
            <person name="Cho C."/>
        </authorList>
    </citation>
    <scope>NUCLEOTIDE SEQUENCE [LARGE SCALE GENOMIC DNA]</scope>
    <source>
        <strain evidence="11 12">BN140041</strain>
    </source>
</reference>
<comment type="caution">
    <text evidence="11">The sequence shown here is derived from an EMBL/GenBank/DDBJ whole genome shotgun (WGS) entry which is preliminary data.</text>
</comment>
<dbReference type="Gene3D" id="1.10.150.240">
    <property type="entry name" value="Putative phosphatase, domain 2"/>
    <property type="match status" value="1"/>
</dbReference>
<keyword evidence="11" id="KW-0378">Hydrolase</keyword>
<proteinExistence type="inferred from homology"/>
<dbReference type="RefSeq" id="WP_149750605.1">
    <property type="nucleotide sequence ID" value="NZ_VUJW01000003.1"/>
</dbReference>
<comment type="similarity">
    <text evidence="2">Belongs to the HAD-like hydrolase superfamily. CbbY/CbbZ/Gph/YieH family.</text>
</comment>
<dbReference type="EMBL" id="VUJW01000003">
    <property type="protein sequence ID" value="KAA1428114.1"/>
    <property type="molecule type" value="Genomic_DNA"/>
</dbReference>
<evidence type="ECO:0000256" key="7">
    <source>
        <dbReference type="ARBA" id="ARBA00023277"/>
    </source>
</evidence>
<evidence type="ECO:0000256" key="9">
    <source>
        <dbReference type="ARBA" id="ARBA00044968"/>
    </source>
</evidence>
<protein>
    <recommendedName>
        <fullName evidence="10">Beta-phosphoglucomutase</fullName>
        <ecNumber evidence="9">5.4.2.6</ecNumber>
    </recommendedName>
</protein>
<dbReference type="Proteomes" id="UP000324351">
    <property type="component" value="Unassembled WGS sequence"/>
</dbReference>
<keyword evidence="3" id="KW-0597">Phosphoprotein</keyword>
<evidence type="ECO:0000256" key="5">
    <source>
        <dbReference type="ARBA" id="ARBA00022842"/>
    </source>
</evidence>
<keyword evidence="7" id="KW-0119">Carbohydrate metabolism</keyword>
<keyword evidence="6" id="KW-0413">Isomerase</keyword>
<evidence type="ECO:0000256" key="10">
    <source>
        <dbReference type="ARBA" id="ARBA00044991"/>
    </source>
</evidence>
<keyword evidence="4" id="KW-0479">Metal-binding</keyword>
<accession>A0A5B1M5V1</accession>
<dbReference type="InterPro" id="IPR023198">
    <property type="entry name" value="PGP-like_dom2"/>
</dbReference>
<dbReference type="Gene3D" id="3.40.50.1000">
    <property type="entry name" value="HAD superfamily/HAD-like"/>
    <property type="match status" value="1"/>
</dbReference>
<dbReference type="InterPro" id="IPR006439">
    <property type="entry name" value="HAD-SF_hydro_IA"/>
</dbReference>
<dbReference type="NCBIfam" id="TIGR01509">
    <property type="entry name" value="HAD-SF-IA-v3"/>
    <property type="match status" value="1"/>
</dbReference>
<organism evidence="11 12">
    <name type="scientific">Nocardioides antri</name>
    <dbReference type="NCBI Taxonomy" id="2607659"/>
    <lineage>
        <taxon>Bacteria</taxon>
        <taxon>Bacillati</taxon>
        <taxon>Actinomycetota</taxon>
        <taxon>Actinomycetes</taxon>
        <taxon>Propionibacteriales</taxon>
        <taxon>Nocardioidaceae</taxon>
        <taxon>Nocardioides</taxon>
    </lineage>
</organism>
<dbReference type="EC" id="5.4.2.6" evidence="9"/>
<dbReference type="SUPFAM" id="SSF56784">
    <property type="entry name" value="HAD-like"/>
    <property type="match status" value="1"/>
</dbReference>
<reference evidence="11 12" key="2">
    <citation type="submission" date="2019-09" db="EMBL/GenBank/DDBJ databases">
        <authorList>
            <person name="Jin C."/>
        </authorList>
    </citation>
    <scope>NUCLEOTIDE SEQUENCE [LARGE SCALE GENOMIC DNA]</scope>
    <source>
        <strain evidence="11 12">BN140041</strain>
    </source>
</reference>
<dbReference type="Pfam" id="PF00702">
    <property type="entry name" value="Hydrolase"/>
    <property type="match status" value="1"/>
</dbReference>
<dbReference type="InterPro" id="IPR023214">
    <property type="entry name" value="HAD_sf"/>
</dbReference>
<evidence type="ECO:0000256" key="1">
    <source>
        <dbReference type="ARBA" id="ARBA00001946"/>
    </source>
</evidence>
<name>A0A5B1M5V1_9ACTN</name>
<dbReference type="PANTHER" id="PTHR46193:SF18">
    <property type="entry name" value="HEXITOL PHOSPHATASE B"/>
    <property type="match status" value="1"/>
</dbReference>
<evidence type="ECO:0000313" key="11">
    <source>
        <dbReference type="EMBL" id="KAA1428114.1"/>
    </source>
</evidence>
<evidence type="ECO:0000313" key="12">
    <source>
        <dbReference type="Proteomes" id="UP000324351"/>
    </source>
</evidence>
<dbReference type="SFLD" id="SFLDG01129">
    <property type="entry name" value="C1.5:_HAD__Beta-PGM__Phosphata"/>
    <property type="match status" value="1"/>
</dbReference>
<dbReference type="GO" id="GO:0016787">
    <property type="term" value="F:hydrolase activity"/>
    <property type="evidence" value="ECO:0007669"/>
    <property type="project" value="UniProtKB-KW"/>
</dbReference>
<dbReference type="PANTHER" id="PTHR46193">
    <property type="entry name" value="6-PHOSPHOGLUCONATE PHOSPHATASE"/>
    <property type="match status" value="1"/>
</dbReference>
<dbReference type="GO" id="GO:0008801">
    <property type="term" value="F:beta-phosphoglucomutase activity"/>
    <property type="evidence" value="ECO:0007669"/>
    <property type="project" value="UniProtKB-EC"/>
</dbReference>
<dbReference type="SFLD" id="SFLDS00003">
    <property type="entry name" value="Haloacid_Dehalogenase"/>
    <property type="match status" value="1"/>
</dbReference>
<keyword evidence="12" id="KW-1185">Reference proteome</keyword>
<evidence type="ECO:0000256" key="3">
    <source>
        <dbReference type="ARBA" id="ARBA00022553"/>
    </source>
</evidence>
<comment type="catalytic activity">
    <reaction evidence="8">
        <text>beta-D-glucose 1-phosphate = beta-D-glucose 6-phosphate</text>
        <dbReference type="Rhea" id="RHEA:20113"/>
        <dbReference type="ChEBI" id="CHEBI:57684"/>
        <dbReference type="ChEBI" id="CHEBI:58247"/>
        <dbReference type="EC" id="5.4.2.6"/>
    </reaction>
</comment>
<comment type="cofactor">
    <cofactor evidence="1">
        <name>Mg(2+)</name>
        <dbReference type="ChEBI" id="CHEBI:18420"/>
    </cofactor>
</comment>
<dbReference type="NCBIfam" id="TIGR02009">
    <property type="entry name" value="PGMB-YQAB-SF"/>
    <property type="match status" value="1"/>
</dbReference>
<evidence type="ECO:0000256" key="2">
    <source>
        <dbReference type="ARBA" id="ARBA00006171"/>
    </source>
</evidence>
<dbReference type="GO" id="GO:0046872">
    <property type="term" value="F:metal ion binding"/>
    <property type="evidence" value="ECO:0007669"/>
    <property type="project" value="UniProtKB-KW"/>
</dbReference>
<evidence type="ECO:0000256" key="8">
    <source>
        <dbReference type="ARBA" id="ARBA00044926"/>
    </source>
</evidence>
<sequence>MAWDQYDAALFDLDGVVTPTAEVHMRAWAAMFNDYLSGIPGQAPYTDQDYFDYVDGKPRYDGVRTLLLARGIPLPEGDPADGPDAETVIGLGNRKNDYFAKVLTEEGVEAYAGSVRLLDALRDRGIPMAIVSSSRNAPAVLAAAGVTDYFQTVMHGGVAAERHLAGKPAPDTFLAAAADLGATAERSVVLEDAISGVQAGAAGGFGLVVGVDRGAGATALTEAGAHVVVTDLAELLPEDPEMNPEMSEA</sequence>
<dbReference type="AlphaFoldDB" id="A0A5B1M5V1"/>
<dbReference type="InterPro" id="IPR051600">
    <property type="entry name" value="Beta-PGM-like"/>
</dbReference>
<keyword evidence="5" id="KW-0460">Magnesium</keyword>
<gene>
    <name evidence="11" type="ORF">F0U47_11315</name>
</gene>